<accession>A0A194XVI8</accession>
<evidence type="ECO:0000256" key="4">
    <source>
        <dbReference type="ARBA" id="ARBA00022723"/>
    </source>
</evidence>
<evidence type="ECO:0000256" key="5">
    <source>
        <dbReference type="ARBA" id="ARBA00022737"/>
    </source>
</evidence>
<proteinExistence type="predicted"/>
<evidence type="ECO:0000256" key="8">
    <source>
        <dbReference type="ARBA" id="ARBA00022833"/>
    </source>
</evidence>
<dbReference type="EC" id="2.3.2.31" evidence="2"/>
<dbReference type="KEGG" id="psco:LY89DRAFT_552870"/>
<dbReference type="PROSITE" id="PS00518">
    <property type="entry name" value="ZF_RING_1"/>
    <property type="match status" value="1"/>
</dbReference>
<dbReference type="InterPro" id="IPR002867">
    <property type="entry name" value="IBR_dom"/>
</dbReference>
<feature type="domain" description="RING-type" evidence="9">
    <location>
        <begin position="9"/>
        <end position="175"/>
    </location>
</feature>
<evidence type="ECO:0000256" key="2">
    <source>
        <dbReference type="ARBA" id="ARBA00012251"/>
    </source>
</evidence>
<dbReference type="STRING" id="149040.A0A194XVI8"/>
<protein>
    <recommendedName>
        <fullName evidence="2">RBR-type E3 ubiquitin transferase</fullName>
        <ecNumber evidence="2">2.3.2.31</ecNumber>
    </recommendedName>
</protein>
<dbReference type="GeneID" id="28818049"/>
<name>A0A194XVI8_MOLSC</name>
<feature type="non-terminal residue" evidence="10">
    <location>
        <position position="175"/>
    </location>
</feature>
<dbReference type="GO" id="GO:0008270">
    <property type="term" value="F:zinc ion binding"/>
    <property type="evidence" value="ECO:0007669"/>
    <property type="project" value="UniProtKB-KW"/>
</dbReference>
<dbReference type="GO" id="GO:0016567">
    <property type="term" value="P:protein ubiquitination"/>
    <property type="evidence" value="ECO:0007669"/>
    <property type="project" value="InterPro"/>
</dbReference>
<organism evidence="10 11">
    <name type="scientific">Mollisia scopiformis</name>
    <name type="common">Conifer needle endophyte fungus</name>
    <name type="synonym">Phialocephala scopiformis</name>
    <dbReference type="NCBI Taxonomy" id="149040"/>
    <lineage>
        <taxon>Eukaryota</taxon>
        <taxon>Fungi</taxon>
        <taxon>Dikarya</taxon>
        <taxon>Ascomycota</taxon>
        <taxon>Pezizomycotina</taxon>
        <taxon>Leotiomycetes</taxon>
        <taxon>Helotiales</taxon>
        <taxon>Mollisiaceae</taxon>
        <taxon>Mollisia</taxon>
    </lineage>
</organism>
<evidence type="ECO:0000313" key="11">
    <source>
        <dbReference type="Proteomes" id="UP000070700"/>
    </source>
</evidence>
<dbReference type="Gene3D" id="3.30.40.10">
    <property type="entry name" value="Zinc/RING finger domain, C3HC4 (zinc finger)"/>
    <property type="match status" value="1"/>
</dbReference>
<dbReference type="InterPro" id="IPR044066">
    <property type="entry name" value="TRIAD_supradom"/>
</dbReference>
<keyword evidence="11" id="KW-1185">Reference proteome</keyword>
<dbReference type="InParanoid" id="A0A194XVI8"/>
<dbReference type="OrthoDB" id="10009520at2759"/>
<evidence type="ECO:0000256" key="3">
    <source>
        <dbReference type="ARBA" id="ARBA00022679"/>
    </source>
</evidence>
<evidence type="ECO:0000313" key="10">
    <source>
        <dbReference type="EMBL" id="KUJ24243.1"/>
    </source>
</evidence>
<dbReference type="Proteomes" id="UP000070700">
    <property type="component" value="Unassembled WGS sequence"/>
</dbReference>
<keyword evidence="5" id="KW-0677">Repeat</keyword>
<keyword evidence="8" id="KW-0862">Zinc</keyword>
<keyword evidence="3" id="KW-0808">Transferase</keyword>
<dbReference type="PROSITE" id="PS51873">
    <property type="entry name" value="TRIAD"/>
    <property type="match status" value="1"/>
</dbReference>
<dbReference type="InterPro" id="IPR031127">
    <property type="entry name" value="E3_UB_ligase_RBR"/>
</dbReference>
<dbReference type="RefSeq" id="XP_018078598.1">
    <property type="nucleotide sequence ID" value="XM_018208323.1"/>
</dbReference>
<dbReference type="InterPro" id="IPR013083">
    <property type="entry name" value="Znf_RING/FYVE/PHD"/>
</dbReference>
<evidence type="ECO:0000256" key="1">
    <source>
        <dbReference type="ARBA" id="ARBA00001798"/>
    </source>
</evidence>
<dbReference type="InterPro" id="IPR017907">
    <property type="entry name" value="Znf_RING_CS"/>
</dbReference>
<sequence length="175" mass="20605">TTMEDAESPTMECFICREEIVFILLIRLLCGHYYCRECLGRRFQVAADDRRLYPPRCCDTKISSRTYGSRIDYHILKDYLYKKIEWDTKDPTYCSNDRCGKFVRPNNIRGQDAKCPCGVQTCTRCKRRSHQGDLECNGPIDTALQATLRLMRQRRWKRCPNCHTGIERIRGCSRM</sequence>
<keyword evidence="6" id="KW-0863">Zinc-finger</keyword>
<dbReference type="GO" id="GO:0061630">
    <property type="term" value="F:ubiquitin protein ligase activity"/>
    <property type="evidence" value="ECO:0007669"/>
    <property type="project" value="UniProtKB-EC"/>
</dbReference>
<evidence type="ECO:0000256" key="6">
    <source>
        <dbReference type="ARBA" id="ARBA00022771"/>
    </source>
</evidence>
<dbReference type="EMBL" id="KQ947404">
    <property type="protein sequence ID" value="KUJ24243.1"/>
    <property type="molecule type" value="Genomic_DNA"/>
</dbReference>
<evidence type="ECO:0000259" key="9">
    <source>
        <dbReference type="PROSITE" id="PS51873"/>
    </source>
</evidence>
<feature type="non-terminal residue" evidence="10">
    <location>
        <position position="1"/>
    </location>
</feature>
<keyword evidence="7" id="KW-0833">Ubl conjugation pathway</keyword>
<dbReference type="Pfam" id="PF01485">
    <property type="entry name" value="IBR"/>
    <property type="match status" value="1"/>
</dbReference>
<dbReference type="PANTHER" id="PTHR11685">
    <property type="entry name" value="RBR FAMILY RING FINGER AND IBR DOMAIN-CONTAINING"/>
    <property type="match status" value="1"/>
</dbReference>
<keyword evidence="4" id="KW-0479">Metal-binding</keyword>
<dbReference type="SUPFAM" id="SSF57850">
    <property type="entry name" value="RING/U-box"/>
    <property type="match status" value="1"/>
</dbReference>
<dbReference type="AlphaFoldDB" id="A0A194XVI8"/>
<reference evidence="10 11" key="1">
    <citation type="submission" date="2015-10" db="EMBL/GenBank/DDBJ databases">
        <title>Full genome of DAOMC 229536 Phialocephala scopiformis, a fungal endophyte of spruce producing the potent anti-insectan compound rugulosin.</title>
        <authorList>
            <consortium name="DOE Joint Genome Institute"/>
            <person name="Walker A.K."/>
            <person name="Frasz S.L."/>
            <person name="Seifert K.A."/>
            <person name="Miller J.D."/>
            <person name="Mondo S.J."/>
            <person name="Labutti K."/>
            <person name="Lipzen A."/>
            <person name="Dockter R."/>
            <person name="Kennedy M."/>
            <person name="Grigoriev I.V."/>
            <person name="Spatafora J.W."/>
        </authorList>
    </citation>
    <scope>NUCLEOTIDE SEQUENCE [LARGE SCALE GENOMIC DNA]</scope>
    <source>
        <strain evidence="10 11">CBS 120377</strain>
    </source>
</reference>
<dbReference type="CDD" id="cd20335">
    <property type="entry name" value="BRcat_RBR"/>
    <property type="match status" value="1"/>
</dbReference>
<comment type="catalytic activity">
    <reaction evidence="1">
        <text>[E2 ubiquitin-conjugating enzyme]-S-ubiquitinyl-L-cysteine + [acceptor protein]-L-lysine = [E2 ubiquitin-conjugating enzyme]-L-cysteine + [acceptor protein]-N(6)-ubiquitinyl-L-lysine.</text>
        <dbReference type="EC" id="2.3.2.31"/>
    </reaction>
</comment>
<gene>
    <name evidence="10" type="ORF">LY89DRAFT_552870</name>
</gene>
<evidence type="ECO:0000256" key="7">
    <source>
        <dbReference type="ARBA" id="ARBA00022786"/>
    </source>
</evidence>